<evidence type="ECO:0000256" key="1">
    <source>
        <dbReference type="SAM" id="Phobius"/>
    </source>
</evidence>
<dbReference type="EMBL" id="BAABJK010000004">
    <property type="protein sequence ID" value="GAA4961383.1"/>
    <property type="molecule type" value="Genomic_DNA"/>
</dbReference>
<comment type="caution">
    <text evidence="2">The sequence shown here is derived from an EMBL/GenBank/DDBJ whole genome shotgun (WGS) entry which is preliminary data.</text>
</comment>
<keyword evidence="1" id="KW-0812">Transmembrane</keyword>
<organism evidence="2 3">
    <name type="scientific">Algibacter aquimarinus</name>
    <dbReference type="NCBI Taxonomy" id="1136748"/>
    <lineage>
        <taxon>Bacteria</taxon>
        <taxon>Pseudomonadati</taxon>
        <taxon>Bacteroidota</taxon>
        <taxon>Flavobacteriia</taxon>
        <taxon>Flavobacteriales</taxon>
        <taxon>Flavobacteriaceae</taxon>
        <taxon>Algibacter</taxon>
    </lineage>
</organism>
<proteinExistence type="predicted"/>
<keyword evidence="1" id="KW-1133">Transmembrane helix</keyword>
<evidence type="ECO:0000313" key="2">
    <source>
        <dbReference type="EMBL" id="GAA4961383.1"/>
    </source>
</evidence>
<keyword evidence="3" id="KW-1185">Reference proteome</keyword>
<evidence type="ECO:0008006" key="4">
    <source>
        <dbReference type="Google" id="ProtNLM"/>
    </source>
</evidence>
<feature type="transmembrane region" description="Helical" evidence="1">
    <location>
        <begin position="67"/>
        <end position="91"/>
    </location>
</feature>
<keyword evidence="1" id="KW-0472">Membrane</keyword>
<name>A0ABP9H3V3_9FLAO</name>
<feature type="transmembrane region" description="Helical" evidence="1">
    <location>
        <begin position="103"/>
        <end position="125"/>
    </location>
</feature>
<reference evidence="3" key="1">
    <citation type="journal article" date="2019" name="Int. J. Syst. Evol. Microbiol.">
        <title>The Global Catalogue of Microorganisms (GCM) 10K type strain sequencing project: providing services to taxonomists for standard genome sequencing and annotation.</title>
        <authorList>
            <consortium name="The Broad Institute Genomics Platform"/>
            <consortium name="The Broad Institute Genome Sequencing Center for Infectious Disease"/>
            <person name="Wu L."/>
            <person name="Ma J."/>
        </authorList>
    </citation>
    <scope>NUCLEOTIDE SEQUENCE [LARGE SCALE GENOMIC DNA]</scope>
    <source>
        <strain evidence="3">JCM 18287</strain>
    </source>
</reference>
<dbReference type="RefSeq" id="WP_345164554.1">
    <property type="nucleotide sequence ID" value="NZ_BAABJK010000004.1"/>
</dbReference>
<gene>
    <name evidence="2" type="ORF">GCM10023315_06750</name>
</gene>
<evidence type="ECO:0000313" key="3">
    <source>
        <dbReference type="Proteomes" id="UP001501692"/>
    </source>
</evidence>
<feature type="transmembrane region" description="Helical" evidence="1">
    <location>
        <begin position="6"/>
        <end position="30"/>
    </location>
</feature>
<feature type="transmembrane region" description="Helical" evidence="1">
    <location>
        <begin position="42"/>
        <end position="61"/>
    </location>
</feature>
<protein>
    <recommendedName>
        <fullName evidence="4">DUF1761 domain-containing protein</fullName>
    </recommendedName>
</protein>
<sequence>MKTKNFLIAGIVGGIVDFLLGWLFYGIIFLDTFPQPEESSETMLFIFLGCLTFGLFVSYIYTQWAQISTFATGVKAGVIIGLFVGIYYNFFNLAMGPDATMQLAALDVGISLVMTAIIGGVIGLVNGKLG</sequence>
<dbReference type="Proteomes" id="UP001501692">
    <property type="component" value="Unassembled WGS sequence"/>
</dbReference>
<accession>A0ABP9H3V3</accession>